<sequence>MKKGILTTGIAATLIGGSIAGTSAFASSGSQDDAKEAAITEEEAINTALEEVPGKAIETDLDDEDGETVYEVDVKGEDGKMWDLDINAQNGDVLQKHADDDEGRDEDEDDGDDELSDKEEQKQLKKEAAITAEKSQSIALKEVKGDVIDNELDKEDGTVVYSLEIRDDQGTEHDVDVDAKTGDVLKMEKDDDSDDDEEDDD</sequence>
<evidence type="ECO:0000256" key="1">
    <source>
        <dbReference type="SAM" id="MobiDB-lite"/>
    </source>
</evidence>
<dbReference type="Proteomes" id="UP001596620">
    <property type="component" value="Unassembled WGS sequence"/>
</dbReference>
<feature type="region of interest" description="Disordered" evidence="1">
    <location>
        <begin position="80"/>
        <end position="134"/>
    </location>
</feature>
<reference evidence="4" key="1">
    <citation type="journal article" date="2019" name="Int. J. Syst. Evol. Microbiol.">
        <title>The Global Catalogue of Microorganisms (GCM) 10K type strain sequencing project: providing services to taxonomists for standard genome sequencing and annotation.</title>
        <authorList>
            <consortium name="The Broad Institute Genomics Platform"/>
            <consortium name="The Broad Institute Genome Sequencing Center for Infectious Disease"/>
            <person name="Wu L."/>
            <person name="Ma J."/>
        </authorList>
    </citation>
    <scope>NUCLEOTIDE SEQUENCE [LARGE SCALE GENOMIC DNA]</scope>
    <source>
        <strain evidence="4">JCM 30234</strain>
    </source>
</reference>
<gene>
    <name evidence="3" type="ORF">ACFQU8_09685</name>
</gene>
<dbReference type="InterPro" id="IPR025711">
    <property type="entry name" value="PepSY"/>
</dbReference>
<feature type="compositionally biased region" description="Basic and acidic residues" evidence="1">
    <location>
        <begin position="165"/>
        <end position="189"/>
    </location>
</feature>
<dbReference type="Pfam" id="PF03413">
    <property type="entry name" value="PepSY"/>
    <property type="match status" value="2"/>
</dbReference>
<feature type="compositionally biased region" description="Acidic residues" evidence="1">
    <location>
        <begin position="100"/>
        <end position="117"/>
    </location>
</feature>
<feature type="domain" description="PepSY" evidence="2">
    <location>
        <begin position="130"/>
        <end position="188"/>
    </location>
</feature>
<feature type="domain" description="PepSY" evidence="2">
    <location>
        <begin position="38"/>
        <end position="94"/>
    </location>
</feature>
<organism evidence="3 4">
    <name type="scientific">Lentibacillus kimchii</name>
    <dbReference type="NCBI Taxonomy" id="1542911"/>
    <lineage>
        <taxon>Bacteria</taxon>
        <taxon>Bacillati</taxon>
        <taxon>Bacillota</taxon>
        <taxon>Bacilli</taxon>
        <taxon>Bacillales</taxon>
        <taxon>Bacillaceae</taxon>
        <taxon>Lentibacillus</taxon>
    </lineage>
</organism>
<dbReference type="RefSeq" id="WP_382359270.1">
    <property type="nucleotide sequence ID" value="NZ_JBHTGR010000035.1"/>
</dbReference>
<feature type="region of interest" description="Disordered" evidence="1">
    <location>
        <begin position="165"/>
        <end position="201"/>
    </location>
</feature>
<dbReference type="EMBL" id="JBHTGR010000035">
    <property type="protein sequence ID" value="MFC7747498.1"/>
    <property type="molecule type" value="Genomic_DNA"/>
</dbReference>
<proteinExistence type="predicted"/>
<dbReference type="Gene3D" id="3.10.450.40">
    <property type="match status" value="2"/>
</dbReference>
<feature type="compositionally biased region" description="Basic and acidic residues" evidence="1">
    <location>
        <begin position="118"/>
        <end position="128"/>
    </location>
</feature>
<name>A0ABW2UWZ0_9BACI</name>
<comment type="caution">
    <text evidence="3">The sequence shown here is derived from an EMBL/GenBank/DDBJ whole genome shotgun (WGS) entry which is preliminary data.</text>
</comment>
<feature type="compositionally biased region" description="Acidic residues" evidence="1">
    <location>
        <begin position="190"/>
        <end position="201"/>
    </location>
</feature>
<evidence type="ECO:0000313" key="3">
    <source>
        <dbReference type="EMBL" id="MFC7747498.1"/>
    </source>
</evidence>
<evidence type="ECO:0000259" key="2">
    <source>
        <dbReference type="Pfam" id="PF03413"/>
    </source>
</evidence>
<protein>
    <submittedName>
        <fullName evidence="3">PepSY domain-containing protein</fullName>
    </submittedName>
</protein>
<accession>A0ABW2UWZ0</accession>
<keyword evidence="4" id="KW-1185">Reference proteome</keyword>
<evidence type="ECO:0000313" key="4">
    <source>
        <dbReference type="Proteomes" id="UP001596620"/>
    </source>
</evidence>